<organism evidence="4 5">
    <name type="scientific">Armillaria solidipes</name>
    <dbReference type="NCBI Taxonomy" id="1076256"/>
    <lineage>
        <taxon>Eukaryota</taxon>
        <taxon>Fungi</taxon>
        <taxon>Dikarya</taxon>
        <taxon>Basidiomycota</taxon>
        <taxon>Agaricomycotina</taxon>
        <taxon>Agaricomycetes</taxon>
        <taxon>Agaricomycetidae</taxon>
        <taxon>Agaricales</taxon>
        <taxon>Marasmiineae</taxon>
        <taxon>Physalacriaceae</taxon>
        <taxon>Armillaria</taxon>
    </lineage>
</organism>
<keyword evidence="2" id="KW-0812">Transmembrane</keyword>
<dbReference type="AlphaFoldDB" id="A0A2H3BBX7"/>
<dbReference type="Proteomes" id="UP000218334">
    <property type="component" value="Unassembled WGS sequence"/>
</dbReference>
<keyword evidence="2" id="KW-0472">Membrane</keyword>
<protein>
    <recommendedName>
        <fullName evidence="6">Mid2 domain-containing protein</fullName>
    </recommendedName>
</protein>
<proteinExistence type="predicted"/>
<keyword evidence="2" id="KW-1133">Transmembrane helix</keyword>
<name>A0A2H3BBX7_9AGAR</name>
<sequence>MLLHFVLFCFCFATSTGFNFDGIKGSATVGTPFTLTWHLDQDDDPNKLVVERRNLQNQNSGPGDNIPFSFPNNGVLDGAVVVTFPSPGDYFIEIFDNSTKSLVTTSGTIPVSSPDPGIEPGSITASVSVSTSGPIPTATTSSVLPISSASSSSGYGDSSTMSSFAAAMSGSTTDGTSTTASTPSSTPKNSNSHKTKQMSTIIGAVIGVMIFLLLLALGILHYYRLHRNRSYVLSPSPTVMFQYLQMWPSFQHHAIHKLRGRDVPVSASVDVLIPTSINSGIVELEVEEGVPEVNLPEKGTKLVTNPRTSSVASDDNAPEPSLSGGLAGRESLQILAEEPMSHASTSALQPRARNDEMAEEIIRLRTQIQQLIIEGASGWDQGREMDPPPAYAKDV</sequence>
<feature type="chain" id="PRO_5013884108" description="Mid2 domain-containing protein" evidence="3">
    <location>
        <begin position="18"/>
        <end position="395"/>
    </location>
</feature>
<feature type="region of interest" description="Disordered" evidence="1">
    <location>
        <begin position="375"/>
        <end position="395"/>
    </location>
</feature>
<feature type="region of interest" description="Disordered" evidence="1">
    <location>
        <begin position="111"/>
        <end position="131"/>
    </location>
</feature>
<feature type="region of interest" description="Disordered" evidence="1">
    <location>
        <begin position="172"/>
        <end position="194"/>
    </location>
</feature>
<feature type="region of interest" description="Disordered" evidence="1">
    <location>
        <begin position="296"/>
        <end position="326"/>
    </location>
</feature>
<reference evidence="5" key="1">
    <citation type="journal article" date="2017" name="Nat. Ecol. Evol.">
        <title>Genome expansion and lineage-specific genetic innovations in the forest pathogenic fungi Armillaria.</title>
        <authorList>
            <person name="Sipos G."/>
            <person name="Prasanna A.N."/>
            <person name="Walter M.C."/>
            <person name="O'Connor E."/>
            <person name="Balint B."/>
            <person name="Krizsan K."/>
            <person name="Kiss B."/>
            <person name="Hess J."/>
            <person name="Varga T."/>
            <person name="Slot J."/>
            <person name="Riley R."/>
            <person name="Boka B."/>
            <person name="Rigling D."/>
            <person name="Barry K."/>
            <person name="Lee J."/>
            <person name="Mihaltcheva S."/>
            <person name="LaButti K."/>
            <person name="Lipzen A."/>
            <person name="Waldron R."/>
            <person name="Moloney N.M."/>
            <person name="Sperisen C."/>
            <person name="Kredics L."/>
            <person name="Vagvoelgyi C."/>
            <person name="Patrignani A."/>
            <person name="Fitzpatrick D."/>
            <person name="Nagy I."/>
            <person name="Doyle S."/>
            <person name="Anderson J.B."/>
            <person name="Grigoriev I.V."/>
            <person name="Gueldener U."/>
            <person name="Muensterkoetter M."/>
            <person name="Nagy L.G."/>
        </authorList>
    </citation>
    <scope>NUCLEOTIDE SEQUENCE [LARGE SCALE GENOMIC DNA]</scope>
    <source>
        <strain evidence="5">28-4</strain>
    </source>
</reference>
<evidence type="ECO:0000256" key="3">
    <source>
        <dbReference type="SAM" id="SignalP"/>
    </source>
</evidence>
<keyword evidence="5" id="KW-1185">Reference proteome</keyword>
<dbReference type="STRING" id="1076256.A0A2H3BBX7"/>
<accession>A0A2H3BBX7</accession>
<feature type="compositionally biased region" description="Polar residues" evidence="1">
    <location>
        <begin position="302"/>
        <end position="313"/>
    </location>
</feature>
<keyword evidence="3" id="KW-0732">Signal</keyword>
<evidence type="ECO:0000256" key="2">
    <source>
        <dbReference type="SAM" id="Phobius"/>
    </source>
</evidence>
<dbReference type="EMBL" id="KZ293470">
    <property type="protein sequence ID" value="PBK62087.1"/>
    <property type="molecule type" value="Genomic_DNA"/>
</dbReference>
<evidence type="ECO:0008006" key="6">
    <source>
        <dbReference type="Google" id="ProtNLM"/>
    </source>
</evidence>
<evidence type="ECO:0000313" key="5">
    <source>
        <dbReference type="Proteomes" id="UP000218334"/>
    </source>
</evidence>
<gene>
    <name evidence="4" type="ORF">ARMSODRAFT_1025207</name>
</gene>
<feature type="transmembrane region" description="Helical" evidence="2">
    <location>
        <begin position="201"/>
        <end position="223"/>
    </location>
</feature>
<evidence type="ECO:0000256" key="1">
    <source>
        <dbReference type="SAM" id="MobiDB-lite"/>
    </source>
</evidence>
<evidence type="ECO:0000313" key="4">
    <source>
        <dbReference type="EMBL" id="PBK62087.1"/>
    </source>
</evidence>
<feature type="signal peptide" evidence="3">
    <location>
        <begin position="1"/>
        <end position="17"/>
    </location>
</feature>
<feature type="compositionally biased region" description="Low complexity" evidence="1">
    <location>
        <begin position="172"/>
        <end position="190"/>
    </location>
</feature>